<keyword evidence="2 6" id="KW-0812">Transmembrane</keyword>
<protein>
    <submittedName>
        <fullName evidence="8">ABC transporter permease</fullName>
    </submittedName>
</protein>
<dbReference type="PANTHER" id="PTHR43471">
    <property type="entry name" value="ABC TRANSPORTER PERMEASE"/>
    <property type="match status" value="1"/>
</dbReference>
<feature type="domain" description="ABC-2 type transporter transmembrane" evidence="7">
    <location>
        <begin position="57"/>
        <end position="504"/>
    </location>
</feature>
<evidence type="ECO:0000259" key="7">
    <source>
        <dbReference type="Pfam" id="PF12698"/>
    </source>
</evidence>
<feature type="transmembrane region" description="Helical" evidence="6">
    <location>
        <begin position="352"/>
        <end position="375"/>
    </location>
</feature>
<dbReference type="AlphaFoldDB" id="A0A502CRB5"/>
<keyword evidence="9" id="KW-1185">Reference proteome</keyword>
<evidence type="ECO:0000313" key="9">
    <source>
        <dbReference type="Proteomes" id="UP000318413"/>
    </source>
</evidence>
<dbReference type="Pfam" id="PF12698">
    <property type="entry name" value="ABC2_membrane_3"/>
    <property type="match status" value="1"/>
</dbReference>
<dbReference type="InterPro" id="IPR013525">
    <property type="entry name" value="ABC2_TM"/>
</dbReference>
<comment type="subcellular location">
    <subcellularLocation>
        <location evidence="1">Membrane</location>
        <topology evidence="1">Multi-pass membrane protein</topology>
    </subcellularLocation>
</comment>
<reference evidence="8 9" key="1">
    <citation type="journal article" date="2019" name="Environ. Microbiol.">
        <title>Species interactions and distinct microbial communities in high Arctic permafrost affected cryosols are associated with the CH4 and CO2 gas fluxes.</title>
        <authorList>
            <person name="Altshuler I."/>
            <person name="Hamel J."/>
            <person name="Turney S."/>
            <person name="Magnuson E."/>
            <person name="Levesque R."/>
            <person name="Greer C."/>
            <person name="Whyte L.G."/>
        </authorList>
    </citation>
    <scope>NUCLEOTIDE SEQUENCE [LARGE SCALE GENOMIC DNA]</scope>
    <source>
        <strain evidence="8 9">S5.1</strain>
    </source>
</reference>
<keyword evidence="3 6" id="KW-1133">Transmembrane helix</keyword>
<evidence type="ECO:0000256" key="2">
    <source>
        <dbReference type="ARBA" id="ARBA00022692"/>
    </source>
</evidence>
<evidence type="ECO:0000256" key="5">
    <source>
        <dbReference type="SAM" id="MobiDB-lite"/>
    </source>
</evidence>
<comment type="caution">
    <text evidence="8">The sequence shown here is derived from an EMBL/GenBank/DDBJ whole genome shotgun (WGS) entry which is preliminary data.</text>
</comment>
<dbReference type="EMBL" id="RCZK01000001">
    <property type="protein sequence ID" value="TPG15272.1"/>
    <property type="molecule type" value="Genomic_DNA"/>
</dbReference>
<keyword evidence="4 6" id="KW-0472">Membrane</keyword>
<dbReference type="OrthoDB" id="7539112at2"/>
<accession>A0A502CRB5</accession>
<feature type="compositionally biased region" description="Basic residues" evidence="5">
    <location>
        <begin position="21"/>
        <end position="33"/>
    </location>
</feature>
<evidence type="ECO:0000256" key="3">
    <source>
        <dbReference type="ARBA" id="ARBA00022989"/>
    </source>
</evidence>
<feature type="region of interest" description="Disordered" evidence="5">
    <location>
        <begin position="1"/>
        <end position="33"/>
    </location>
</feature>
<feature type="transmembrane region" description="Helical" evidence="6">
    <location>
        <begin position="395"/>
        <end position="419"/>
    </location>
</feature>
<dbReference type="Proteomes" id="UP000318413">
    <property type="component" value="Unassembled WGS sequence"/>
</dbReference>
<dbReference type="GO" id="GO:0140359">
    <property type="term" value="F:ABC-type transporter activity"/>
    <property type="evidence" value="ECO:0007669"/>
    <property type="project" value="InterPro"/>
</dbReference>
<feature type="transmembrane region" description="Helical" evidence="6">
    <location>
        <begin position="302"/>
        <end position="323"/>
    </location>
</feature>
<sequence length="531" mass="57475">MHHIGGRAAPVRTTARDAPRRLHPPRRHRRRRRERRRMINHILLVAAREFRQIAMTRSFWLTLLILPVALAIGPLTQRFMSKDDPDRVMLIDRTGGSTAQAIEARFDLERQRSILTDLSRYVQRYHLDAAAPQALWSQHDRWYSDADVARFVADGGVAAAQAKLTVAAPEDTPAFKPDKPDYAFVAPPPAVAQSSDATVDAALQPLLHPTAKDAKPLDYAVLIPADFGSSPLVRLWANGNAGPRFVGTLQPVLTQQLRGRYLQANGLSPAAAQTASDIAPALSISTPPPGGGARERVLIRSILPLVACYMLMMSLMLSGSWMLQGTVEERSNKLLETVLACVSPEELMYGKLVGTVGIGLSMIAVWMLCGIGAAYATQGAIADMIRPALEPLNSVGTIATMIYFFVAGYVAIAMIFLTIGAMSDSMRDAQGYLTPVLMAILIPITILIQGILSGGGGIGIEVLTWIPIYTPFAVLARLGSGLPAWEVVATGVLLAAFIAVELVLLGRLFRASLLAAGQRPNVKTMLNRMRA</sequence>
<gene>
    <name evidence="8" type="ORF">EAH84_00090</name>
</gene>
<evidence type="ECO:0000256" key="4">
    <source>
        <dbReference type="ARBA" id="ARBA00023136"/>
    </source>
</evidence>
<name>A0A502CRB5_9SPHN</name>
<feature type="transmembrane region" description="Helical" evidence="6">
    <location>
        <begin position="431"/>
        <end position="452"/>
    </location>
</feature>
<proteinExistence type="predicted"/>
<dbReference type="PANTHER" id="PTHR43471:SF3">
    <property type="entry name" value="ABC TRANSPORTER PERMEASE PROTEIN NATB"/>
    <property type="match status" value="1"/>
</dbReference>
<organism evidence="8 9">
    <name type="scientific">Sphingomonas oligophenolica</name>
    <dbReference type="NCBI Taxonomy" id="301154"/>
    <lineage>
        <taxon>Bacteria</taxon>
        <taxon>Pseudomonadati</taxon>
        <taxon>Pseudomonadota</taxon>
        <taxon>Alphaproteobacteria</taxon>
        <taxon>Sphingomonadales</taxon>
        <taxon>Sphingomonadaceae</taxon>
        <taxon>Sphingomonas</taxon>
    </lineage>
</organism>
<dbReference type="GO" id="GO:0016020">
    <property type="term" value="C:membrane"/>
    <property type="evidence" value="ECO:0007669"/>
    <property type="project" value="UniProtKB-SubCell"/>
</dbReference>
<feature type="transmembrane region" description="Helical" evidence="6">
    <location>
        <begin position="487"/>
        <end position="509"/>
    </location>
</feature>
<evidence type="ECO:0000256" key="1">
    <source>
        <dbReference type="ARBA" id="ARBA00004141"/>
    </source>
</evidence>
<evidence type="ECO:0000313" key="8">
    <source>
        <dbReference type="EMBL" id="TPG15272.1"/>
    </source>
</evidence>
<evidence type="ECO:0000256" key="6">
    <source>
        <dbReference type="SAM" id="Phobius"/>
    </source>
</evidence>